<dbReference type="EMBL" id="JAOPJF010000026">
    <property type="protein sequence ID" value="KAK1145046.1"/>
    <property type="molecule type" value="Genomic_DNA"/>
</dbReference>
<evidence type="ECO:0000313" key="2">
    <source>
        <dbReference type="Proteomes" id="UP001177260"/>
    </source>
</evidence>
<organism evidence="1 2">
    <name type="scientific">Aspergillus melleus</name>
    <dbReference type="NCBI Taxonomy" id="138277"/>
    <lineage>
        <taxon>Eukaryota</taxon>
        <taxon>Fungi</taxon>
        <taxon>Dikarya</taxon>
        <taxon>Ascomycota</taxon>
        <taxon>Pezizomycotina</taxon>
        <taxon>Eurotiomycetes</taxon>
        <taxon>Eurotiomycetidae</taxon>
        <taxon>Eurotiales</taxon>
        <taxon>Aspergillaceae</taxon>
        <taxon>Aspergillus</taxon>
        <taxon>Aspergillus subgen. Circumdati</taxon>
    </lineage>
</organism>
<comment type="caution">
    <text evidence="1">The sequence shown here is derived from an EMBL/GenBank/DDBJ whole genome shotgun (WGS) entry which is preliminary data.</text>
</comment>
<keyword evidence="2" id="KW-1185">Reference proteome</keyword>
<proteinExistence type="predicted"/>
<protein>
    <submittedName>
        <fullName evidence="1">Uncharacterized protein</fullName>
    </submittedName>
</protein>
<reference evidence="1 2" key="1">
    <citation type="journal article" date="2023" name="ACS Omega">
        <title>Identification of the Neoaspergillic Acid Biosynthesis Gene Cluster by Establishing an In Vitro CRISPR-Ribonucleoprotein Genetic System in Aspergillus melleus.</title>
        <authorList>
            <person name="Yuan B."/>
            <person name="Grau M.F."/>
            <person name="Murata R.M."/>
            <person name="Torok T."/>
            <person name="Venkateswaran K."/>
            <person name="Stajich J.E."/>
            <person name="Wang C.C.C."/>
        </authorList>
    </citation>
    <scope>NUCLEOTIDE SEQUENCE [LARGE SCALE GENOMIC DNA]</scope>
    <source>
        <strain evidence="1 2">IMV 1140</strain>
    </source>
</reference>
<dbReference type="Proteomes" id="UP001177260">
    <property type="component" value="Unassembled WGS sequence"/>
</dbReference>
<name>A0ACC3B435_9EURO</name>
<evidence type="ECO:0000313" key="1">
    <source>
        <dbReference type="EMBL" id="KAK1145046.1"/>
    </source>
</evidence>
<accession>A0ACC3B435</accession>
<gene>
    <name evidence="1" type="ORF">N8T08_004475</name>
</gene>
<sequence>MTKKQPVAHHVPKHVDLHGNVFEVPTFTMKQIHDAIPAHCFRPSIARSMSYVVRDYLLLGSLAWAVYVYTPLIPSVHLRAIVYGLYTVVAGMIMTGIWILAHECGHGAFSRSKTLNSVVGFLLHSSLLVPYYSWKITHSHHHKSTGDLQRDTVYVPHSREYWTRSALGQDVDPHNISVTELTEDVPLVTLWHCLLFQLFGWPLYMLDNLSGQKGASGFPQHSHYWFGADSALYKESELHSIFLSDVGVLLMSAVLFYAIRLFDLWTIFIFYGIPYLWLNQWIVTITYLQHTDGTLPHFTHSQWSFARGAAATIDRNFKLYGFDVDKHLFHGIVGTHVLHHLVSTIPFYHAYEATDAIKQVMGKHYRADRTTSLMTALFRNLRDCQFVEESSGMDGSGVYMFRNLHGRGIKPRDLTAGETMSSWEGHLPPSSKKASRDWRDMVAWIW</sequence>